<evidence type="ECO:0000256" key="9">
    <source>
        <dbReference type="ARBA" id="ARBA00048679"/>
    </source>
</evidence>
<keyword evidence="2" id="KW-0723">Serine/threonine-protein kinase</keyword>
<dbReference type="EMBL" id="CP017558">
    <property type="protein sequence ID" value="AOW07767.1"/>
    <property type="molecule type" value="Genomic_DNA"/>
</dbReference>
<dbReference type="Pfam" id="PF00069">
    <property type="entry name" value="Pkinase"/>
    <property type="match status" value="1"/>
</dbReference>
<dbReference type="PROSITE" id="PS00108">
    <property type="entry name" value="PROTEIN_KINASE_ST"/>
    <property type="match status" value="1"/>
</dbReference>
<evidence type="ECO:0000256" key="8">
    <source>
        <dbReference type="ARBA" id="ARBA00047899"/>
    </source>
</evidence>
<feature type="transmembrane region" description="Helical" evidence="11">
    <location>
        <begin position="541"/>
        <end position="574"/>
    </location>
</feature>
<keyword evidence="11" id="KW-1133">Transmembrane helix</keyword>
<dbReference type="EC" id="2.7.11.1" evidence="1"/>
<feature type="region of interest" description="Disordered" evidence="10">
    <location>
        <begin position="38"/>
        <end position="76"/>
    </location>
</feature>
<keyword evidence="3" id="KW-0808">Transferase</keyword>
<dbReference type="GO" id="GO:0005634">
    <property type="term" value="C:nucleus"/>
    <property type="evidence" value="ECO:0007669"/>
    <property type="project" value="TreeGrafter"/>
</dbReference>
<dbReference type="PANTHER" id="PTHR11042">
    <property type="entry name" value="EUKARYOTIC TRANSLATION INITIATION FACTOR 2-ALPHA KINASE EIF2-ALPHA KINASE -RELATED"/>
    <property type="match status" value="1"/>
</dbReference>
<sequence>MPPLQIVLDNAYQRALVLYDERSRQVELIHDEEQYLQLRSSTPQRSQSPFSAGNNREGQLIVGKPKRPSVSPPRRHSETYCVTCGSKLPSGFRQRPTASANDFVDRNYFQLLAGDLQQNHLGSNTNATGRAKNGTFSNPVYNSISENAFLQGYFDKFFELKHELGRGGRGTVWLVEHVLNGVSLGLFACKKVPVGDDTVWLTKALYEVTLLKQLNHPNLIRYNHVWLETSQWSPFGPAVPCAFILQEYCSGGNLEVYVKKRRTLTPFEVVSFLKDILSGVSYLHEHQIIHRDLKPSNFLLKDEGNGPGTPPQILVSDFGEGNVEGQHRSSTGTTGTLEYCAPELLSRDIRGNLGEFSRHSDMFSVGLVLYFLCFGHTPYRSPRGVDSGAVNFESLREEICTFPGYEDGEEQPNFPIPTDLQTLLTSWLSTIPEERISAKDALFLLENMDMSTITVDTTLTTRRLSIKPVVPDSEDEDEELIGQDFSGEFLPEILSLRGAEKQRKAQENRVIKYGIKGCLLATKIATIEKDKDMSPVLRQMLILLIGLELPLSAQMSVALFGLHMVLMLVGYYGFL</sequence>
<dbReference type="InterPro" id="IPR050339">
    <property type="entry name" value="CC_SR_Kinase"/>
</dbReference>
<evidence type="ECO:0000256" key="3">
    <source>
        <dbReference type="ARBA" id="ARBA00022679"/>
    </source>
</evidence>
<dbReference type="InterPro" id="IPR000719">
    <property type="entry name" value="Prot_kinase_dom"/>
</dbReference>
<keyword evidence="11" id="KW-0472">Membrane</keyword>
<dbReference type="VEuPathDB" id="FungiDB:YALI0_F27159g"/>
<dbReference type="eggNOG" id="KOG0032">
    <property type="taxonomic scope" value="Eukaryota"/>
</dbReference>
<dbReference type="GO" id="GO:0005737">
    <property type="term" value="C:cytoplasm"/>
    <property type="evidence" value="ECO:0007669"/>
    <property type="project" value="TreeGrafter"/>
</dbReference>
<dbReference type="AlphaFoldDB" id="A0A1H6PYF5"/>
<dbReference type="GO" id="GO:0004674">
    <property type="term" value="F:protein serine/threonine kinase activity"/>
    <property type="evidence" value="ECO:0007669"/>
    <property type="project" value="UniProtKB-KW"/>
</dbReference>
<keyword evidence="5" id="KW-0418">Kinase</keyword>
<proteinExistence type="inferred from homology"/>
<keyword evidence="4" id="KW-0547">Nucleotide-binding</keyword>
<evidence type="ECO:0000256" key="4">
    <source>
        <dbReference type="ARBA" id="ARBA00022741"/>
    </source>
</evidence>
<evidence type="ECO:0000256" key="11">
    <source>
        <dbReference type="SAM" id="Phobius"/>
    </source>
</evidence>
<evidence type="ECO:0000256" key="7">
    <source>
        <dbReference type="ARBA" id="ARBA00037982"/>
    </source>
</evidence>
<evidence type="ECO:0000256" key="1">
    <source>
        <dbReference type="ARBA" id="ARBA00012513"/>
    </source>
</evidence>
<evidence type="ECO:0000256" key="2">
    <source>
        <dbReference type="ARBA" id="ARBA00022527"/>
    </source>
</evidence>
<comment type="catalytic activity">
    <reaction evidence="8">
        <text>L-threonyl-[protein] + ATP = O-phospho-L-threonyl-[protein] + ADP + H(+)</text>
        <dbReference type="Rhea" id="RHEA:46608"/>
        <dbReference type="Rhea" id="RHEA-COMP:11060"/>
        <dbReference type="Rhea" id="RHEA-COMP:11605"/>
        <dbReference type="ChEBI" id="CHEBI:15378"/>
        <dbReference type="ChEBI" id="CHEBI:30013"/>
        <dbReference type="ChEBI" id="CHEBI:30616"/>
        <dbReference type="ChEBI" id="CHEBI:61977"/>
        <dbReference type="ChEBI" id="CHEBI:456216"/>
        <dbReference type="EC" id="2.7.11.1"/>
    </reaction>
</comment>
<dbReference type="GeneID" id="2908025"/>
<dbReference type="GO" id="GO:0005524">
    <property type="term" value="F:ATP binding"/>
    <property type="evidence" value="ECO:0007669"/>
    <property type="project" value="UniProtKB-KW"/>
</dbReference>
<dbReference type="OrthoDB" id="1405469at2759"/>
<reference evidence="13 14" key="1">
    <citation type="journal article" date="2016" name="PLoS ONE">
        <title>Sequence Assembly of Yarrowia lipolytica Strain W29/CLIB89 Shows Transposable Element Diversity.</title>
        <authorList>
            <person name="Magnan C."/>
            <person name="Yu J."/>
            <person name="Chang I."/>
            <person name="Jahn E."/>
            <person name="Kanomata Y."/>
            <person name="Wu J."/>
            <person name="Zeller M."/>
            <person name="Oakes M."/>
            <person name="Baldi P."/>
            <person name="Sandmeyer S."/>
        </authorList>
    </citation>
    <scope>NUCLEOTIDE SEQUENCE [LARGE SCALE GENOMIC DNA]</scope>
    <source>
        <strain evidence="14">CLIB89(W29)</strain>
    </source>
</reference>
<comment type="similarity">
    <text evidence="7">Belongs to the protein kinase superfamily. Ser/Thr protein kinase family. GCN2 subfamily.</text>
</comment>
<evidence type="ECO:0000313" key="14">
    <source>
        <dbReference type="Proteomes" id="UP000182444"/>
    </source>
</evidence>
<dbReference type="FunFam" id="3.30.200.20:FF:000306">
    <property type="entry name" value="IKS protein kinase"/>
    <property type="match status" value="1"/>
</dbReference>
<dbReference type="Proteomes" id="UP000182444">
    <property type="component" value="Chromosome 1F"/>
</dbReference>
<dbReference type="PANTHER" id="PTHR11042:SF138">
    <property type="entry name" value="SERINE_THREONINE-PROTEIN KINASE IKS1-RELATED"/>
    <property type="match status" value="1"/>
</dbReference>
<dbReference type="KEGG" id="yli:2908025"/>
<dbReference type="SUPFAM" id="SSF56112">
    <property type="entry name" value="Protein kinase-like (PK-like)"/>
    <property type="match status" value="1"/>
</dbReference>
<dbReference type="InterPro" id="IPR011009">
    <property type="entry name" value="Kinase-like_dom_sf"/>
</dbReference>
<name>A0A1H6PYF5_YARLL</name>
<dbReference type="RefSeq" id="XP_505934.1">
    <property type="nucleotide sequence ID" value="XM_505934.1"/>
</dbReference>
<dbReference type="Gene3D" id="1.10.510.10">
    <property type="entry name" value="Transferase(Phosphotransferase) domain 1"/>
    <property type="match status" value="1"/>
</dbReference>
<evidence type="ECO:0000256" key="5">
    <source>
        <dbReference type="ARBA" id="ARBA00022777"/>
    </source>
</evidence>
<feature type="compositionally biased region" description="Polar residues" evidence="10">
    <location>
        <begin position="38"/>
        <end position="57"/>
    </location>
</feature>
<dbReference type="Gene3D" id="3.30.200.20">
    <property type="entry name" value="Phosphorylase Kinase, domain 1"/>
    <property type="match status" value="1"/>
</dbReference>
<evidence type="ECO:0000313" key="13">
    <source>
        <dbReference type="EMBL" id="AOW07767.1"/>
    </source>
</evidence>
<comment type="catalytic activity">
    <reaction evidence="9">
        <text>L-seryl-[protein] + ATP = O-phospho-L-seryl-[protein] + ADP + H(+)</text>
        <dbReference type="Rhea" id="RHEA:17989"/>
        <dbReference type="Rhea" id="RHEA-COMP:9863"/>
        <dbReference type="Rhea" id="RHEA-COMP:11604"/>
        <dbReference type="ChEBI" id="CHEBI:15378"/>
        <dbReference type="ChEBI" id="CHEBI:29999"/>
        <dbReference type="ChEBI" id="CHEBI:30616"/>
        <dbReference type="ChEBI" id="CHEBI:83421"/>
        <dbReference type="ChEBI" id="CHEBI:456216"/>
        <dbReference type="EC" id="2.7.11.1"/>
    </reaction>
</comment>
<dbReference type="InterPro" id="IPR008271">
    <property type="entry name" value="Ser/Thr_kinase_AS"/>
</dbReference>
<accession>A0A1H6PYF5</accession>
<dbReference type="CDD" id="cd14014">
    <property type="entry name" value="STKc_PknB_like"/>
    <property type="match status" value="1"/>
</dbReference>
<protein>
    <recommendedName>
        <fullName evidence="1">non-specific serine/threonine protein kinase</fullName>
        <ecNumber evidence="1">2.7.11.1</ecNumber>
    </recommendedName>
</protein>
<evidence type="ECO:0000256" key="6">
    <source>
        <dbReference type="ARBA" id="ARBA00022840"/>
    </source>
</evidence>
<feature type="domain" description="Protein kinase" evidence="12">
    <location>
        <begin position="158"/>
        <end position="453"/>
    </location>
</feature>
<dbReference type="SMART" id="SM00220">
    <property type="entry name" value="S_TKc"/>
    <property type="match status" value="1"/>
</dbReference>
<evidence type="ECO:0000259" key="12">
    <source>
        <dbReference type="PROSITE" id="PS50011"/>
    </source>
</evidence>
<organism evidence="13 14">
    <name type="scientific">Yarrowia lipolytica</name>
    <name type="common">Candida lipolytica</name>
    <dbReference type="NCBI Taxonomy" id="4952"/>
    <lineage>
        <taxon>Eukaryota</taxon>
        <taxon>Fungi</taxon>
        <taxon>Dikarya</taxon>
        <taxon>Ascomycota</taxon>
        <taxon>Saccharomycotina</taxon>
        <taxon>Dipodascomycetes</taxon>
        <taxon>Dipodascales</taxon>
        <taxon>Dipodascales incertae sedis</taxon>
        <taxon>Yarrowia</taxon>
    </lineage>
</organism>
<dbReference type="VEuPathDB" id="FungiDB:YALI1_F34497g"/>
<gene>
    <name evidence="13" type="ORF">YALI1_F34497g</name>
</gene>
<keyword evidence="11" id="KW-0812">Transmembrane</keyword>
<evidence type="ECO:0000256" key="10">
    <source>
        <dbReference type="SAM" id="MobiDB-lite"/>
    </source>
</evidence>
<keyword evidence="6" id="KW-0067">ATP-binding</keyword>
<dbReference type="PROSITE" id="PS50011">
    <property type="entry name" value="PROTEIN_KINASE_DOM"/>
    <property type="match status" value="1"/>
</dbReference>